<keyword evidence="5" id="KW-0966">Cell projection</keyword>
<dbReference type="PROSITE" id="PS51381">
    <property type="entry name" value="C2_B9"/>
    <property type="match status" value="1"/>
</dbReference>
<dbReference type="EMBL" id="JACVVK020000008">
    <property type="protein sequence ID" value="KAK7505914.1"/>
    <property type="molecule type" value="Genomic_DNA"/>
</dbReference>
<accession>A0ABD0M3J2</accession>
<organism evidence="6 7">
    <name type="scientific">Batillaria attramentaria</name>
    <dbReference type="NCBI Taxonomy" id="370345"/>
    <lineage>
        <taxon>Eukaryota</taxon>
        <taxon>Metazoa</taxon>
        <taxon>Spiralia</taxon>
        <taxon>Lophotrochozoa</taxon>
        <taxon>Mollusca</taxon>
        <taxon>Gastropoda</taxon>
        <taxon>Caenogastropoda</taxon>
        <taxon>Sorbeoconcha</taxon>
        <taxon>Cerithioidea</taxon>
        <taxon>Batillariidae</taxon>
        <taxon>Batillaria</taxon>
    </lineage>
</organism>
<keyword evidence="3" id="KW-0970">Cilium biogenesis/degradation</keyword>
<dbReference type="PANTHER" id="PTHR12968">
    <property type="entry name" value="B9 DOMAIN-CONTAINING"/>
    <property type="match status" value="1"/>
</dbReference>
<evidence type="ECO:0000313" key="7">
    <source>
        <dbReference type="Proteomes" id="UP001519460"/>
    </source>
</evidence>
<dbReference type="InterPro" id="IPR010796">
    <property type="entry name" value="C2_B9-type_dom"/>
</dbReference>
<comment type="caution">
    <text evidence="6">The sequence shown here is derived from an EMBL/GenBank/DDBJ whole genome shotgun (WGS) entry which is preliminary data.</text>
</comment>
<keyword evidence="2" id="KW-0963">Cytoplasm</keyword>
<dbReference type="GO" id="GO:0030030">
    <property type="term" value="P:cell projection organization"/>
    <property type="evidence" value="ECO:0007669"/>
    <property type="project" value="UniProtKB-KW"/>
</dbReference>
<sequence length="551" mass="63180">MADLHEPDVGTAYYRSNDPVKNLQIKINLRRVTSSSLASTKPVVGENGAGGDGEVEMTGMNEVAKQDREQLVLHWQEKVFSQREVEMYSREDLCYDVLQKKYHEEVTAILAKGRPTNRLFSYVDHDPYSNQDETVHYMTNSPTEKPSILAQKMASVRCRRVGGKQLKEKLEGNADVCIGGQREFGIIPKINVVELEPSQDLRNKNHIEAPPMQIMYIMADLSPRERAAEEEDEYVLCCLQLNANGVLCIRPDFNRGRKPYITETLSAGREVYEYTVENVSKEMSRLEQDREMKMYREVYSRHREFLSACVGHDFEVPQPDVLRLAVYGEMVSAQGFEMDNLYLHFFVDLPKNWYADRQQQLAWVTQTCATKTIGRDEVAYFSFPFHFELYYKRSPGSTTDPDELPRFPQILVEALSVDSWHRFFHEGYTSIQIPGKPGVHKSTHDCWRPVGKSVTSHLRRFFIGGTPELEDPTYISIPSTFDGTHLSKFGFRTETTGNVTANLNIMMQSSVSAMQANITSVLDAFKRARVKMMQAREAATRELLKDIEKRK</sequence>
<evidence type="ECO:0000256" key="1">
    <source>
        <dbReference type="ARBA" id="ARBA00004120"/>
    </source>
</evidence>
<name>A0ABD0M3J2_9CAEN</name>
<gene>
    <name evidence="6" type="ORF">BaRGS_00002636</name>
</gene>
<dbReference type="AlphaFoldDB" id="A0ABD0M3J2"/>
<proteinExistence type="predicted"/>
<dbReference type="Pfam" id="PF07162">
    <property type="entry name" value="B9-C2"/>
    <property type="match status" value="1"/>
</dbReference>
<comment type="subcellular location">
    <subcellularLocation>
        <location evidence="1">Cytoplasm</location>
        <location evidence="1">Cytoskeleton</location>
        <location evidence="1">Cilium basal body</location>
    </subcellularLocation>
</comment>
<keyword evidence="4" id="KW-0206">Cytoskeleton</keyword>
<reference evidence="6 7" key="1">
    <citation type="journal article" date="2023" name="Sci. Data">
        <title>Genome assembly of the Korean intertidal mud-creeper Batillaria attramentaria.</title>
        <authorList>
            <person name="Patra A.K."/>
            <person name="Ho P.T."/>
            <person name="Jun S."/>
            <person name="Lee S.J."/>
            <person name="Kim Y."/>
            <person name="Won Y.J."/>
        </authorList>
    </citation>
    <scope>NUCLEOTIDE SEQUENCE [LARGE SCALE GENOMIC DNA]</scope>
    <source>
        <strain evidence="6">Wonlab-2016</strain>
    </source>
</reference>
<evidence type="ECO:0000256" key="3">
    <source>
        <dbReference type="ARBA" id="ARBA00022794"/>
    </source>
</evidence>
<dbReference type="GO" id="GO:0005929">
    <property type="term" value="C:cilium"/>
    <property type="evidence" value="ECO:0007669"/>
    <property type="project" value="UniProtKB-ARBA"/>
</dbReference>
<dbReference type="PANTHER" id="PTHR12968:SF4">
    <property type="entry name" value="TECTONIC-LIKE COMPLEX MEMBER MKS1"/>
    <property type="match status" value="1"/>
</dbReference>
<evidence type="ECO:0000256" key="2">
    <source>
        <dbReference type="ARBA" id="ARBA00022490"/>
    </source>
</evidence>
<evidence type="ECO:0000256" key="5">
    <source>
        <dbReference type="ARBA" id="ARBA00023273"/>
    </source>
</evidence>
<evidence type="ECO:0000256" key="4">
    <source>
        <dbReference type="ARBA" id="ARBA00023212"/>
    </source>
</evidence>
<evidence type="ECO:0008006" key="8">
    <source>
        <dbReference type="Google" id="ProtNLM"/>
    </source>
</evidence>
<evidence type="ECO:0000313" key="6">
    <source>
        <dbReference type="EMBL" id="KAK7505914.1"/>
    </source>
</evidence>
<protein>
    <recommendedName>
        <fullName evidence="8">Meckel syndrome type 1 protein</fullName>
    </recommendedName>
</protein>
<dbReference type="Proteomes" id="UP001519460">
    <property type="component" value="Unassembled WGS sequence"/>
</dbReference>
<keyword evidence="7" id="KW-1185">Reference proteome</keyword>